<protein>
    <submittedName>
        <fullName evidence="2">DUF2141 domain-containing protein</fullName>
    </submittedName>
</protein>
<dbReference type="EMBL" id="JBHSHD010000002">
    <property type="protein sequence ID" value="MFC4818936.1"/>
    <property type="molecule type" value="Genomic_DNA"/>
</dbReference>
<dbReference type="Pfam" id="PF09912">
    <property type="entry name" value="DUF2141"/>
    <property type="match status" value="1"/>
</dbReference>
<dbReference type="InterPro" id="IPR018673">
    <property type="entry name" value="DUF2141"/>
</dbReference>
<evidence type="ECO:0000256" key="1">
    <source>
        <dbReference type="SAM" id="SignalP"/>
    </source>
</evidence>
<evidence type="ECO:0000313" key="3">
    <source>
        <dbReference type="Proteomes" id="UP001595886"/>
    </source>
</evidence>
<proteinExistence type="predicted"/>
<keyword evidence="3" id="KW-1185">Reference proteome</keyword>
<evidence type="ECO:0000313" key="2">
    <source>
        <dbReference type="EMBL" id="MFC4818936.1"/>
    </source>
</evidence>
<feature type="signal peptide" evidence="1">
    <location>
        <begin position="1"/>
        <end position="21"/>
    </location>
</feature>
<sequence>MIAHPKYVLAAALLACTTVRAAGLDVTVTGVSPAKGTLQIEVLDSAAAWDGKGRSVAAATRRAAAAQETFRFDGLAPGSYAVRVMLDENDNGKLDTNFMGMPVEAYGISNDPKVMRRPTFDEAKFELGADGGAITVRLR</sequence>
<organism evidence="2 3">
    <name type="scientific">Dokdonella ginsengisoli</name>
    <dbReference type="NCBI Taxonomy" id="363846"/>
    <lineage>
        <taxon>Bacteria</taxon>
        <taxon>Pseudomonadati</taxon>
        <taxon>Pseudomonadota</taxon>
        <taxon>Gammaproteobacteria</taxon>
        <taxon>Lysobacterales</taxon>
        <taxon>Rhodanobacteraceae</taxon>
        <taxon>Dokdonella</taxon>
    </lineage>
</organism>
<gene>
    <name evidence="2" type="ORF">ACFO6Q_01290</name>
</gene>
<reference evidence="3" key="1">
    <citation type="journal article" date="2019" name="Int. J. Syst. Evol. Microbiol.">
        <title>The Global Catalogue of Microorganisms (GCM) 10K type strain sequencing project: providing services to taxonomists for standard genome sequencing and annotation.</title>
        <authorList>
            <consortium name="The Broad Institute Genomics Platform"/>
            <consortium name="The Broad Institute Genome Sequencing Center for Infectious Disease"/>
            <person name="Wu L."/>
            <person name="Ma J."/>
        </authorList>
    </citation>
    <scope>NUCLEOTIDE SEQUENCE [LARGE SCALE GENOMIC DNA]</scope>
    <source>
        <strain evidence="3">CCUG 30340</strain>
    </source>
</reference>
<keyword evidence="1" id="KW-0732">Signal</keyword>
<dbReference type="RefSeq" id="WP_380018672.1">
    <property type="nucleotide sequence ID" value="NZ_JBHSHD010000002.1"/>
</dbReference>
<comment type="caution">
    <text evidence="2">The sequence shown here is derived from an EMBL/GenBank/DDBJ whole genome shotgun (WGS) entry which is preliminary data.</text>
</comment>
<dbReference type="Proteomes" id="UP001595886">
    <property type="component" value="Unassembled WGS sequence"/>
</dbReference>
<accession>A0ABV9QP93</accession>
<feature type="chain" id="PRO_5047225196" evidence="1">
    <location>
        <begin position="22"/>
        <end position="139"/>
    </location>
</feature>
<name>A0ABV9QP93_9GAMM</name>